<protein>
    <recommendedName>
        <fullName evidence="6">Ribosomal processing cysteine protease Prp</fullName>
    </recommendedName>
</protein>
<evidence type="ECO:0000256" key="2">
    <source>
        <dbReference type="ARBA" id="ARBA00022670"/>
    </source>
</evidence>
<gene>
    <name evidence="7" type="ORF">HMPREF1015_00422</name>
</gene>
<dbReference type="NCBIfam" id="NF011126">
    <property type="entry name" value="PRK14553.1-6"/>
    <property type="match status" value="1"/>
</dbReference>
<dbReference type="PATRIC" id="fig|665952.3.peg.3339"/>
<accession>G9QQ55</accession>
<dbReference type="PANTHER" id="PTHR39178:SF1">
    <property type="entry name" value="RIBOSOMAL-PROCESSING CYSTEINE PROTEASE PRP"/>
    <property type="match status" value="1"/>
</dbReference>
<evidence type="ECO:0000256" key="4">
    <source>
        <dbReference type="ARBA" id="ARBA00022807"/>
    </source>
</evidence>
<evidence type="ECO:0000313" key="8">
    <source>
        <dbReference type="Proteomes" id="UP000011747"/>
    </source>
</evidence>
<name>G9QQ55_9BACI</name>
<dbReference type="SUPFAM" id="SSF118010">
    <property type="entry name" value="TM1457-like"/>
    <property type="match status" value="1"/>
</dbReference>
<keyword evidence="2" id="KW-0645">Protease</keyword>
<evidence type="ECO:0000256" key="1">
    <source>
        <dbReference type="ARBA" id="ARBA00022517"/>
    </source>
</evidence>
<dbReference type="InterPro" id="IPR007422">
    <property type="entry name" value="Peptidase_Prp"/>
</dbReference>
<dbReference type="HOGENOM" id="CLU_140910_1_0_9"/>
<proteinExistence type="inferred from homology"/>
<keyword evidence="1" id="KW-0690">Ribosome biogenesis</keyword>
<dbReference type="Gene3D" id="3.30.70.1490">
    <property type="entry name" value="Cysteine protease Prp"/>
    <property type="match status" value="1"/>
</dbReference>
<dbReference type="GO" id="GO:0042254">
    <property type="term" value="P:ribosome biogenesis"/>
    <property type="evidence" value="ECO:0007669"/>
    <property type="project" value="UniProtKB-KW"/>
</dbReference>
<dbReference type="Pfam" id="PF04327">
    <property type="entry name" value="Peptidase_Prp"/>
    <property type="match status" value="1"/>
</dbReference>
<keyword evidence="8" id="KW-1185">Reference proteome</keyword>
<comment type="caution">
    <text evidence="7">The sequence shown here is derived from an EMBL/GenBank/DDBJ whole genome shotgun (WGS) entry which is preliminary data.</text>
</comment>
<dbReference type="GO" id="GO:0006508">
    <property type="term" value="P:proteolysis"/>
    <property type="evidence" value="ECO:0007669"/>
    <property type="project" value="UniProtKB-KW"/>
</dbReference>
<dbReference type="GeneID" id="87582418"/>
<evidence type="ECO:0000256" key="6">
    <source>
        <dbReference type="ARBA" id="ARBA00044538"/>
    </source>
</evidence>
<dbReference type="GO" id="GO:0008234">
    <property type="term" value="F:cysteine-type peptidase activity"/>
    <property type="evidence" value="ECO:0007669"/>
    <property type="project" value="UniProtKB-KW"/>
</dbReference>
<dbReference type="RefSeq" id="WP_003355518.1">
    <property type="nucleotide sequence ID" value="NZ_JH414764.1"/>
</dbReference>
<dbReference type="AlphaFoldDB" id="G9QQ55"/>
<evidence type="ECO:0000256" key="5">
    <source>
        <dbReference type="ARBA" id="ARBA00044503"/>
    </source>
</evidence>
<keyword evidence="4" id="KW-0788">Thiol protease</keyword>
<keyword evidence="3" id="KW-0378">Hydrolase</keyword>
<comment type="similarity">
    <text evidence="5">Belongs to the Prp family.</text>
</comment>
<dbReference type="Proteomes" id="UP000011747">
    <property type="component" value="Unassembled WGS sequence"/>
</dbReference>
<evidence type="ECO:0000256" key="3">
    <source>
        <dbReference type="ARBA" id="ARBA00022801"/>
    </source>
</evidence>
<evidence type="ECO:0000313" key="7">
    <source>
        <dbReference type="EMBL" id="EHL73369.1"/>
    </source>
</evidence>
<reference evidence="7 8" key="1">
    <citation type="submission" date="2011-09" db="EMBL/GenBank/DDBJ databases">
        <title>The Genome Sequence of Bacillus smithii 7_3_47FAA.</title>
        <authorList>
            <consortium name="The Broad Institute Genome Sequencing Platform"/>
            <person name="Earl A."/>
            <person name="Ward D."/>
            <person name="Feldgarden M."/>
            <person name="Gevers D."/>
            <person name="Daigneault M."/>
            <person name="Strauss J."/>
            <person name="Allen-Vercoe E."/>
            <person name="Young S.K."/>
            <person name="Zeng Q."/>
            <person name="Gargeya S."/>
            <person name="Fitzgerald M."/>
            <person name="Haas B."/>
            <person name="Abouelleil A."/>
            <person name="Alvarado L."/>
            <person name="Arachchi H.M."/>
            <person name="Berlin A."/>
            <person name="Brown A."/>
            <person name="Chapman S.B."/>
            <person name="Chen Z."/>
            <person name="Dunbar C."/>
            <person name="Freedman E."/>
            <person name="Gearin G."/>
            <person name="Goldberg J."/>
            <person name="Griggs A."/>
            <person name="Gujja S."/>
            <person name="Heiman D."/>
            <person name="Howarth C."/>
            <person name="Larson L."/>
            <person name="Lui A."/>
            <person name="MacDonald P.J.P."/>
            <person name="Montmayeur A."/>
            <person name="Murphy C."/>
            <person name="Neiman D."/>
            <person name="Pearson M."/>
            <person name="Priest M."/>
            <person name="Roberts A."/>
            <person name="Saif S."/>
            <person name="Shea T."/>
            <person name="Shenoy N."/>
            <person name="Sisk P."/>
            <person name="Stolte C."/>
            <person name="Sykes S."/>
            <person name="Wortman J."/>
            <person name="Nusbaum C."/>
            <person name="Birren B."/>
        </authorList>
    </citation>
    <scope>NUCLEOTIDE SEQUENCE [LARGE SCALE GENOMIC DNA]</scope>
    <source>
        <strain evidence="7 8">7_3_47FAA</strain>
    </source>
</reference>
<organism evidence="7 8">
    <name type="scientific">Bacillus smithii 7_3_47FAA</name>
    <dbReference type="NCBI Taxonomy" id="665952"/>
    <lineage>
        <taxon>Bacteria</taxon>
        <taxon>Bacillati</taxon>
        <taxon>Bacillota</taxon>
        <taxon>Bacilli</taxon>
        <taxon>Bacillales</taxon>
        <taxon>Bacillaceae</taxon>
        <taxon>Bacillus</taxon>
    </lineage>
</organism>
<dbReference type="CDD" id="cd16332">
    <property type="entry name" value="Prp-like"/>
    <property type="match status" value="1"/>
</dbReference>
<dbReference type="PANTHER" id="PTHR39178">
    <property type="entry name" value="HYPOTHETICAL RIBOSOME-ASSOCIATED PROTEIN"/>
    <property type="match status" value="1"/>
</dbReference>
<dbReference type="EMBL" id="ACWF01000158">
    <property type="protein sequence ID" value="EHL73369.1"/>
    <property type="molecule type" value="Genomic_DNA"/>
</dbReference>
<dbReference type="InterPro" id="IPR036764">
    <property type="entry name" value="Peptidase_Prp_sf"/>
</dbReference>
<sequence>MINVVIEKDRSGKIRSFTMDGHADFAEYGQDIVCAGASAVSFGAINSIMVLTNVEPEIEQKGGGGFLRCVIPETTTGKELEKVQFLLEAMVVSLQTIEQQYGDFIKIVFKTVGGGKNA</sequence>